<name>A0AAN6J370_9PEZI</name>
<dbReference type="Pfam" id="PF24864">
    <property type="entry name" value="DUF7730"/>
    <property type="match status" value="1"/>
</dbReference>
<gene>
    <name evidence="3" type="ORF">LTR82_014694</name>
</gene>
<dbReference type="PANTHER" id="PTHR42085">
    <property type="entry name" value="F-BOX DOMAIN-CONTAINING PROTEIN"/>
    <property type="match status" value="1"/>
</dbReference>
<dbReference type="AlphaFoldDB" id="A0AAN6J370"/>
<feature type="region of interest" description="Disordered" evidence="1">
    <location>
        <begin position="1"/>
        <end position="30"/>
    </location>
</feature>
<dbReference type="InterPro" id="IPR056632">
    <property type="entry name" value="DUF7730"/>
</dbReference>
<evidence type="ECO:0000313" key="3">
    <source>
        <dbReference type="EMBL" id="KAK0310808.1"/>
    </source>
</evidence>
<dbReference type="EMBL" id="JASUXU010000074">
    <property type="protein sequence ID" value="KAK0310808.1"/>
    <property type="molecule type" value="Genomic_DNA"/>
</dbReference>
<protein>
    <recommendedName>
        <fullName evidence="2">DUF7730 domain-containing protein</fullName>
    </recommendedName>
</protein>
<organism evidence="3 4">
    <name type="scientific">Friedmanniomyces endolithicus</name>
    <dbReference type="NCBI Taxonomy" id="329885"/>
    <lineage>
        <taxon>Eukaryota</taxon>
        <taxon>Fungi</taxon>
        <taxon>Dikarya</taxon>
        <taxon>Ascomycota</taxon>
        <taxon>Pezizomycotina</taxon>
        <taxon>Dothideomycetes</taxon>
        <taxon>Dothideomycetidae</taxon>
        <taxon>Mycosphaerellales</taxon>
        <taxon>Teratosphaeriaceae</taxon>
        <taxon>Friedmanniomyces</taxon>
    </lineage>
</organism>
<dbReference type="InterPro" id="IPR038883">
    <property type="entry name" value="AN11006-like"/>
</dbReference>
<feature type="domain" description="DUF7730" evidence="2">
    <location>
        <begin position="102"/>
        <end position="228"/>
    </location>
</feature>
<dbReference type="PANTHER" id="PTHR42085:SF2">
    <property type="entry name" value="F-BOX DOMAIN-CONTAINING PROTEIN"/>
    <property type="match status" value="1"/>
</dbReference>
<accession>A0AAN6J370</accession>
<comment type="caution">
    <text evidence="3">The sequence shown here is derived from an EMBL/GenBank/DDBJ whole genome shotgun (WGS) entry which is preliminary data.</text>
</comment>
<reference evidence="3" key="1">
    <citation type="submission" date="2021-12" db="EMBL/GenBank/DDBJ databases">
        <title>Black yeast isolated from Biological Soil Crust.</title>
        <authorList>
            <person name="Kurbessoian T."/>
        </authorList>
    </citation>
    <scope>NUCLEOTIDE SEQUENCE</scope>
    <source>
        <strain evidence="3">CCFEE 5208</strain>
    </source>
</reference>
<proteinExistence type="predicted"/>
<evidence type="ECO:0000256" key="1">
    <source>
        <dbReference type="SAM" id="MobiDB-lite"/>
    </source>
</evidence>
<evidence type="ECO:0000313" key="4">
    <source>
        <dbReference type="Proteomes" id="UP001168146"/>
    </source>
</evidence>
<sequence length="299" mass="34368">MAESTPGTARDGGNESADASPNPKPVEPRPAVQAWEGGIRAMTSRDPCGLSKYHEKAAKPWYHTIRVQHDDAFIIRPVILREGPFKDRKVLVLEPFTRTFRFLHLPPEIRTMVYELLLEVGTPTIDVTSHKPTSLPRRPCRTTFRDKELHAPWEWDALTGKWIDQPPSSATSLFRINKLIRRESASIWYSTHTFNFYSSKDMRLFLETVQTMRQYLRSLRLRYVHRDDGRTRRAIFRLLENAGDLRTIYLPHDLDSGAARILLDESEGSMRRLVLRVSSALHSIDGADTERGCEDAWDG</sequence>
<evidence type="ECO:0000259" key="2">
    <source>
        <dbReference type="Pfam" id="PF24864"/>
    </source>
</evidence>
<dbReference type="Proteomes" id="UP001168146">
    <property type="component" value="Unassembled WGS sequence"/>
</dbReference>